<feature type="region of interest" description="Disordered" evidence="1">
    <location>
        <begin position="1"/>
        <end position="20"/>
    </location>
</feature>
<reference evidence="2" key="1">
    <citation type="submission" date="2022-08" db="EMBL/GenBank/DDBJ databases">
        <title>Novel Bdellovibrio Species Isolated from Svalbard: Designation Bdellovibrio svalbardensis.</title>
        <authorList>
            <person name="Mitchell R.J."/>
            <person name="Choi S.Y."/>
        </authorList>
    </citation>
    <scope>NUCLEOTIDE SEQUENCE</scope>
    <source>
        <strain evidence="2">PAP01</strain>
    </source>
</reference>
<evidence type="ECO:0000313" key="2">
    <source>
        <dbReference type="EMBL" id="MDG0817922.1"/>
    </source>
</evidence>
<dbReference type="EMBL" id="JANRMI010000005">
    <property type="protein sequence ID" value="MDG0817922.1"/>
    <property type="molecule type" value="Genomic_DNA"/>
</dbReference>
<evidence type="ECO:0000313" key="3">
    <source>
        <dbReference type="Proteomes" id="UP001152321"/>
    </source>
</evidence>
<comment type="caution">
    <text evidence="2">The sequence shown here is derived from an EMBL/GenBank/DDBJ whole genome shotgun (WGS) entry which is preliminary data.</text>
</comment>
<protein>
    <submittedName>
        <fullName evidence="2">Uncharacterized protein</fullName>
    </submittedName>
</protein>
<feature type="compositionally biased region" description="Basic and acidic residues" evidence="1">
    <location>
        <begin position="1"/>
        <end position="17"/>
    </location>
</feature>
<name>A0ABT6DN44_9BACT</name>
<accession>A0ABT6DN44</accession>
<proteinExistence type="predicted"/>
<sequence length="79" mass="8951">MASKMGYKESRSNRKEPAMSLADANKNLKWDIRLTERNLNVGDLKTDELKKHLEQLPDLASNVETFTMDGKNTSADDSH</sequence>
<evidence type="ECO:0000256" key="1">
    <source>
        <dbReference type="SAM" id="MobiDB-lite"/>
    </source>
</evidence>
<gene>
    <name evidence="2" type="ORF">NWE73_16185</name>
</gene>
<keyword evidence="3" id="KW-1185">Reference proteome</keyword>
<organism evidence="2 3">
    <name type="scientific">Bdellovibrio svalbardensis</name>
    <dbReference type="NCBI Taxonomy" id="2972972"/>
    <lineage>
        <taxon>Bacteria</taxon>
        <taxon>Pseudomonadati</taxon>
        <taxon>Bdellovibrionota</taxon>
        <taxon>Bdellovibrionia</taxon>
        <taxon>Bdellovibrionales</taxon>
        <taxon>Pseudobdellovibrionaceae</taxon>
        <taxon>Bdellovibrio</taxon>
    </lineage>
</organism>
<dbReference type="Proteomes" id="UP001152321">
    <property type="component" value="Unassembled WGS sequence"/>
</dbReference>